<reference evidence="3" key="3">
    <citation type="submission" date="2015-04" db="UniProtKB">
        <authorList>
            <consortium name="EnsemblPlants"/>
        </authorList>
    </citation>
    <scope>IDENTIFICATION</scope>
    <source>
        <strain evidence="3">cv. Jemalong A17</strain>
    </source>
</reference>
<reference evidence="2 4" key="2">
    <citation type="journal article" date="2014" name="BMC Genomics">
        <title>An improved genome release (version Mt4.0) for the model legume Medicago truncatula.</title>
        <authorList>
            <person name="Tang H."/>
            <person name="Krishnakumar V."/>
            <person name="Bidwell S."/>
            <person name="Rosen B."/>
            <person name="Chan A."/>
            <person name="Zhou S."/>
            <person name="Gentzbittel L."/>
            <person name="Childs K.L."/>
            <person name="Yandell M."/>
            <person name="Gundlach H."/>
            <person name="Mayer K.F."/>
            <person name="Schwartz D.C."/>
            <person name="Town C.D."/>
        </authorList>
    </citation>
    <scope>GENOME REANNOTATION</scope>
    <source>
        <strain evidence="2">A17</strain>
        <strain evidence="3 4">cv. Jemalong A17</strain>
    </source>
</reference>
<dbReference type="SUPFAM" id="SSF52047">
    <property type="entry name" value="RNI-like"/>
    <property type="match status" value="1"/>
</dbReference>
<sequence>MAAEEAEKIAATEENPKKRKMGTETEATRSNLPEDLWENIFKFLNDEENNTFKLLRPNGNLGFADHPRRIKSLYHVSEQDMPITNSSFRSLSFVSKQFLSITNRLRFLVKISEATIPFLSRLFERFPNITSLNITLTSNAWSREAHLGEFLAKISASPLNLKSLTLYHAVRVPENELRALSEKMKSLTSLACYQMRFINKNDLFLIADCFPLLEELILTDTGCPHNCAIDSDDQFLALPKLRRIALTSNIVGGHSIKNLCKSCDLLQEVKVVGGRVARYADIILRGYCGWNSRRAVQVLDTIFPNTSGLGPHVPLEEYRENMKKIIIHLKSLSKKTHVILLSSPPVNEAQIHETFRTNESCRLYSEACLDLCHEMNVKAIDLWSSKTDWKSMPNEFAEDSPYDPVAIDEKTNVNVSNWNFQKNFEWEKALCISKSSNGHHQFEESAVTNQQDPRNWN</sequence>
<dbReference type="EMBL" id="CM001220">
    <property type="protein sequence ID" value="AES86884.1"/>
    <property type="molecule type" value="Genomic_DNA"/>
</dbReference>
<dbReference type="Gene3D" id="3.80.10.10">
    <property type="entry name" value="Ribonuclease Inhibitor"/>
    <property type="match status" value="1"/>
</dbReference>
<evidence type="ECO:0000313" key="2">
    <source>
        <dbReference type="EMBL" id="AES86884.1"/>
    </source>
</evidence>
<reference evidence="2 4" key="1">
    <citation type="journal article" date="2011" name="Nature">
        <title>The Medicago genome provides insight into the evolution of rhizobial symbioses.</title>
        <authorList>
            <person name="Young N.D."/>
            <person name="Debelle F."/>
            <person name="Oldroyd G.E."/>
            <person name="Geurts R."/>
            <person name="Cannon S.B."/>
            <person name="Udvardi M.K."/>
            <person name="Benedito V.A."/>
            <person name="Mayer K.F."/>
            <person name="Gouzy J."/>
            <person name="Schoof H."/>
            <person name="Van de Peer Y."/>
            <person name="Proost S."/>
            <person name="Cook D.R."/>
            <person name="Meyers B.C."/>
            <person name="Spannagl M."/>
            <person name="Cheung F."/>
            <person name="De Mita S."/>
            <person name="Krishnakumar V."/>
            <person name="Gundlach H."/>
            <person name="Zhou S."/>
            <person name="Mudge J."/>
            <person name="Bharti A.K."/>
            <person name="Murray J.D."/>
            <person name="Naoumkina M.A."/>
            <person name="Rosen B."/>
            <person name="Silverstein K.A."/>
            <person name="Tang H."/>
            <person name="Rombauts S."/>
            <person name="Zhao P.X."/>
            <person name="Zhou P."/>
            <person name="Barbe V."/>
            <person name="Bardou P."/>
            <person name="Bechner M."/>
            <person name="Bellec A."/>
            <person name="Berger A."/>
            <person name="Berges H."/>
            <person name="Bidwell S."/>
            <person name="Bisseling T."/>
            <person name="Choisne N."/>
            <person name="Couloux A."/>
            <person name="Denny R."/>
            <person name="Deshpande S."/>
            <person name="Dai X."/>
            <person name="Doyle J.J."/>
            <person name="Dudez A.M."/>
            <person name="Farmer A.D."/>
            <person name="Fouteau S."/>
            <person name="Franken C."/>
            <person name="Gibelin C."/>
            <person name="Gish J."/>
            <person name="Goldstein S."/>
            <person name="Gonzalez A.J."/>
            <person name="Green P.J."/>
            <person name="Hallab A."/>
            <person name="Hartog M."/>
            <person name="Hua A."/>
            <person name="Humphray S.J."/>
            <person name="Jeong D.H."/>
            <person name="Jing Y."/>
            <person name="Jocker A."/>
            <person name="Kenton S.M."/>
            <person name="Kim D.J."/>
            <person name="Klee K."/>
            <person name="Lai H."/>
            <person name="Lang C."/>
            <person name="Lin S."/>
            <person name="Macmil S.L."/>
            <person name="Magdelenat G."/>
            <person name="Matthews L."/>
            <person name="McCorrison J."/>
            <person name="Monaghan E.L."/>
            <person name="Mun J.H."/>
            <person name="Najar F.Z."/>
            <person name="Nicholson C."/>
            <person name="Noirot C."/>
            <person name="O'Bleness M."/>
            <person name="Paule C.R."/>
            <person name="Poulain J."/>
            <person name="Prion F."/>
            <person name="Qin B."/>
            <person name="Qu C."/>
            <person name="Retzel E.F."/>
            <person name="Riddle C."/>
            <person name="Sallet E."/>
            <person name="Samain S."/>
            <person name="Samson N."/>
            <person name="Sanders I."/>
            <person name="Saurat O."/>
            <person name="Scarpelli C."/>
            <person name="Schiex T."/>
            <person name="Segurens B."/>
            <person name="Severin A.J."/>
            <person name="Sherrier D.J."/>
            <person name="Shi R."/>
            <person name="Sims S."/>
            <person name="Singer S.R."/>
            <person name="Sinharoy S."/>
            <person name="Sterck L."/>
            <person name="Viollet A."/>
            <person name="Wang B.B."/>
            <person name="Wang K."/>
            <person name="Wang M."/>
            <person name="Wang X."/>
            <person name="Warfsmann J."/>
            <person name="Weissenbach J."/>
            <person name="White D.D."/>
            <person name="White J.D."/>
            <person name="Wiley G.B."/>
            <person name="Wincker P."/>
            <person name="Xing Y."/>
            <person name="Yang L."/>
            <person name="Yao Z."/>
            <person name="Ying F."/>
            <person name="Zhai J."/>
            <person name="Zhou L."/>
            <person name="Zuber A."/>
            <person name="Denarie J."/>
            <person name="Dixon R.A."/>
            <person name="May G.D."/>
            <person name="Schwartz D.C."/>
            <person name="Rogers J."/>
            <person name="Quetier F."/>
            <person name="Town C.D."/>
            <person name="Roe B.A."/>
        </authorList>
    </citation>
    <scope>NUCLEOTIDE SEQUENCE [LARGE SCALE GENOMIC DNA]</scope>
    <source>
        <strain evidence="2">A17</strain>
        <strain evidence="3 4">cv. Jemalong A17</strain>
    </source>
</reference>
<proteinExistence type="predicted"/>
<dbReference type="AlphaFoldDB" id="G7JP30"/>
<evidence type="ECO:0000313" key="4">
    <source>
        <dbReference type="Proteomes" id="UP000002051"/>
    </source>
</evidence>
<organism evidence="2 4">
    <name type="scientific">Medicago truncatula</name>
    <name type="common">Barrel medic</name>
    <name type="synonym">Medicago tribuloides</name>
    <dbReference type="NCBI Taxonomy" id="3880"/>
    <lineage>
        <taxon>Eukaryota</taxon>
        <taxon>Viridiplantae</taxon>
        <taxon>Streptophyta</taxon>
        <taxon>Embryophyta</taxon>
        <taxon>Tracheophyta</taxon>
        <taxon>Spermatophyta</taxon>
        <taxon>Magnoliopsida</taxon>
        <taxon>eudicotyledons</taxon>
        <taxon>Gunneridae</taxon>
        <taxon>Pentapetalae</taxon>
        <taxon>rosids</taxon>
        <taxon>fabids</taxon>
        <taxon>Fabales</taxon>
        <taxon>Fabaceae</taxon>
        <taxon>Papilionoideae</taxon>
        <taxon>50 kb inversion clade</taxon>
        <taxon>NPAAA clade</taxon>
        <taxon>Hologalegina</taxon>
        <taxon>IRL clade</taxon>
        <taxon>Trifolieae</taxon>
        <taxon>Medicago</taxon>
    </lineage>
</organism>
<dbReference type="InterPro" id="IPR045136">
    <property type="entry name" value="Iah1-like"/>
</dbReference>
<accession>G7JP30</accession>
<keyword evidence="4" id="KW-1185">Reference proteome</keyword>
<dbReference type="STRING" id="3880.G7JP30"/>
<dbReference type="PANTHER" id="PTHR14209:SF10">
    <property type="entry name" value="SGNH HYDROLASE-TYPE ESTERASE DOMAIN-CONTAINING PROTEIN"/>
    <property type="match status" value="1"/>
</dbReference>
<feature type="region of interest" description="Disordered" evidence="1">
    <location>
        <begin position="1"/>
        <end position="28"/>
    </location>
</feature>
<protein>
    <submittedName>
        <fullName evidence="2">GDSL-like lipase/acylhydrolase</fullName>
    </submittedName>
</protein>
<gene>
    <name evidence="2" type="ordered locus">MTR_4g016500</name>
</gene>
<dbReference type="SUPFAM" id="SSF52266">
    <property type="entry name" value="SGNH hydrolase"/>
    <property type="match status" value="1"/>
</dbReference>
<feature type="compositionally biased region" description="Basic and acidic residues" evidence="1">
    <location>
        <begin position="1"/>
        <end position="27"/>
    </location>
</feature>
<evidence type="ECO:0000256" key="1">
    <source>
        <dbReference type="SAM" id="MobiDB-lite"/>
    </source>
</evidence>
<dbReference type="PANTHER" id="PTHR14209">
    <property type="entry name" value="ISOAMYL ACETATE-HYDROLYZING ESTERASE 1"/>
    <property type="match status" value="1"/>
</dbReference>
<dbReference type="HOGENOM" id="CLU_599051_0_0_1"/>
<dbReference type="InterPro" id="IPR032675">
    <property type="entry name" value="LRR_dom_sf"/>
</dbReference>
<dbReference type="Gene3D" id="3.40.50.1110">
    <property type="entry name" value="SGNH hydrolase"/>
    <property type="match status" value="1"/>
</dbReference>
<dbReference type="InterPro" id="IPR036514">
    <property type="entry name" value="SGNH_hydro_sf"/>
</dbReference>
<dbReference type="Proteomes" id="UP000002051">
    <property type="component" value="Chromosome 4"/>
</dbReference>
<dbReference type="PaxDb" id="3880-AES86884"/>
<dbReference type="eggNOG" id="KOG3035">
    <property type="taxonomic scope" value="Eukaryota"/>
</dbReference>
<name>G7JP30_MEDTR</name>
<dbReference type="EnsemblPlants" id="AES86884">
    <property type="protein sequence ID" value="AES86884"/>
    <property type="gene ID" value="MTR_4g016500"/>
</dbReference>
<evidence type="ECO:0000313" key="3">
    <source>
        <dbReference type="EnsemblPlants" id="AES86884"/>
    </source>
</evidence>